<organism evidence="3 4">
    <name type="scientific">Microbacterium hominis</name>
    <dbReference type="NCBI Taxonomy" id="162426"/>
    <lineage>
        <taxon>Bacteria</taxon>
        <taxon>Bacillati</taxon>
        <taxon>Actinomycetota</taxon>
        <taxon>Actinomycetes</taxon>
        <taxon>Micrococcales</taxon>
        <taxon>Microbacteriaceae</taxon>
        <taxon>Microbacterium</taxon>
    </lineage>
</organism>
<dbReference type="PROSITE" id="PS51257">
    <property type="entry name" value="PROKAR_LIPOPROTEIN"/>
    <property type="match status" value="1"/>
</dbReference>
<evidence type="ECO:0000256" key="2">
    <source>
        <dbReference type="SAM" id="SignalP"/>
    </source>
</evidence>
<proteinExistence type="predicted"/>
<evidence type="ECO:0000256" key="1">
    <source>
        <dbReference type="SAM" id="MobiDB-lite"/>
    </source>
</evidence>
<accession>A0A7D4Q0G5</accession>
<dbReference type="EMBL" id="CP054038">
    <property type="protein sequence ID" value="QKJ18958.1"/>
    <property type="molecule type" value="Genomic_DNA"/>
</dbReference>
<feature type="chain" id="PRO_5028878410" description="Lipoprotein" evidence="2">
    <location>
        <begin position="27"/>
        <end position="177"/>
    </location>
</feature>
<keyword evidence="2" id="KW-0732">Signal</keyword>
<dbReference type="AlphaFoldDB" id="A0A7D4Q0G5"/>
<evidence type="ECO:0000313" key="4">
    <source>
        <dbReference type="Proteomes" id="UP000502498"/>
    </source>
</evidence>
<sequence>MTMMRLRTMGAAVMLAGVIAVSAACATSGGETGMEPVAQASPSPRATPPNDTEIAVACGLDVVRELADEAYYPSRADAIAASLDYHRTMGTAVQESTHLPYALYVELLEAALQQLPEHEREVDAVDTLSMTVTDDGREVGTVEVSPNINGRYGLTGLGFAPRDTALCDEYYVGDFEE</sequence>
<feature type="region of interest" description="Disordered" evidence="1">
    <location>
        <begin position="30"/>
        <end position="50"/>
    </location>
</feature>
<evidence type="ECO:0000313" key="3">
    <source>
        <dbReference type="EMBL" id="QKJ18958.1"/>
    </source>
</evidence>
<evidence type="ECO:0008006" key="5">
    <source>
        <dbReference type="Google" id="ProtNLM"/>
    </source>
</evidence>
<name>A0A7D4Q0G5_9MICO</name>
<reference evidence="3 4" key="1">
    <citation type="submission" date="2020-05" db="EMBL/GenBank/DDBJ databases">
        <title>Strain PA2F3 complete genome.</title>
        <authorList>
            <person name="Kim Y.-S."/>
            <person name="Kim S.-J."/>
            <person name="Jung H.-k."/>
            <person name="Kim S.-E."/>
            <person name="Kim K.-H."/>
        </authorList>
    </citation>
    <scope>NUCLEOTIDE SEQUENCE [LARGE SCALE GENOMIC DNA]</scope>
    <source>
        <strain evidence="3 4">PA2F3</strain>
    </source>
</reference>
<feature type="signal peptide" evidence="2">
    <location>
        <begin position="1"/>
        <end position="26"/>
    </location>
</feature>
<dbReference type="Proteomes" id="UP000502498">
    <property type="component" value="Chromosome"/>
</dbReference>
<dbReference type="RefSeq" id="WP_172989399.1">
    <property type="nucleotide sequence ID" value="NZ_CP054038.1"/>
</dbReference>
<protein>
    <recommendedName>
        <fullName evidence="5">Lipoprotein</fullName>
    </recommendedName>
</protein>
<gene>
    <name evidence="3" type="ORF">HQM25_05895</name>
</gene>